<dbReference type="PROSITE" id="PS50893">
    <property type="entry name" value="ABC_TRANSPORTER_2"/>
    <property type="match status" value="1"/>
</dbReference>
<dbReference type="PANTHER" id="PTHR24220:SF452">
    <property type="entry name" value="ABC TRANSPORTER ATP-BINDING PROTEIN"/>
    <property type="match status" value="1"/>
</dbReference>
<dbReference type="InterPro" id="IPR003593">
    <property type="entry name" value="AAA+_ATPase"/>
</dbReference>
<evidence type="ECO:0000256" key="4">
    <source>
        <dbReference type="ARBA" id="ARBA00038388"/>
    </source>
</evidence>
<dbReference type="InterPro" id="IPR027417">
    <property type="entry name" value="P-loop_NTPase"/>
</dbReference>
<dbReference type="OrthoDB" id="66958at2"/>
<dbReference type="eggNOG" id="COG1136">
    <property type="taxonomic scope" value="Bacteria"/>
</dbReference>
<dbReference type="AlphaFoldDB" id="F9UCZ4"/>
<dbReference type="GO" id="GO:0016887">
    <property type="term" value="F:ATP hydrolysis activity"/>
    <property type="evidence" value="ECO:0007669"/>
    <property type="project" value="InterPro"/>
</dbReference>
<name>F9UCZ4_9GAMM</name>
<dbReference type="InterPro" id="IPR017911">
    <property type="entry name" value="MacB-like_ATP-bd"/>
</dbReference>
<keyword evidence="3" id="KW-0067">ATP-binding</keyword>
<proteinExistence type="inferred from homology"/>
<accession>F9UCZ4</accession>
<reference evidence="6 7" key="1">
    <citation type="submission" date="2011-06" db="EMBL/GenBank/DDBJ databases">
        <title>The draft genome of Thiocapsa marina 5811.</title>
        <authorList>
            <consortium name="US DOE Joint Genome Institute (JGI-PGF)"/>
            <person name="Lucas S."/>
            <person name="Han J."/>
            <person name="Cheng J.-F."/>
            <person name="Goodwin L."/>
            <person name="Pitluck S."/>
            <person name="Peters L."/>
            <person name="Land M.L."/>
            <person name="Hauser L."/>
            <person name="Vogl K."/>
            <person name="Liu Z."/>
            <person name="Imhoff J."/>
            <person name="Thiel V."/>
            <person name="Frigaard N.-U."/>
            <person name="Bryant D."/>
            <person name="Woyke T.J."/>
        </authorList>
    </citation>
    <scope>NUCLEOTIDE SEQUENCE [LARGE SCALE GENOMIC DNA]</scope>
    <source>
        <strain evidence="6 7">5811</strain>
    </source>
</reference>
<evidence type="ECO:0000313" key="6">
    <source>
        <dbReference type="EMBL" id="EGV17738.1"/>
    </source>
</evidence>
<dbReference type="Proteomes" id="UP000005459">
    <property type="component" value="Unassembled WGS sequence"/>
</dbReference>
<dbReference type="GO" id="GO:0005524">
    <property type="term" value="F:ATP binding"/>
    <property type="evidence" value="ECO:0007669"/>
    <property type="project" value="UniProtKB-KW"/>
</dbReference>
<gene>
    <name evidence="6" type="ORF">ThimaDRAFT_2796</name>
</gene>
<dbReference type="GO" id="GO:0005886">
    <property type="term" value="C:plasma membrane"/>
    <property type="evidence" value="ECO:0007669"/>
    <property type="project" value="TreeGrafter"/>
</dbReference>
<dbReference type="GO" id="GO:1902495">
    <property type="term" value="C:transmembrane transporter complex"/>
    <property type="evidence" value="ECO:0007669"/>
    <property type="project" value="UniProtKB-ARBA"/>
</dbReference>
<dbReference type="FunFam" id="3.40.50.300:FF:000032">
    <property type="entry name" value="Export ABC transporter ATP-binding protein"/>
    <property type="match status" value="1"/>
</dbReference>
<protein>
    <submittedName>
        <fullName evidence="6">Polyamine-transporting ATPase</fullName>
        <ecNumber evidence="6">3.6.3.31</ecNumber>
    </submittedName>
</protein>
<dbReference type="Pfam" id="PF00005">
    <property type="entry name" value="ABC_tran"/>
    <property type="match status" value="1"/>
</dbReference>
<dbReference type="InterPro" id="IPR003439">
    <property type="entry name" value="ABC_transporter-like_ATP-bd"/>
</dbReference>
<dbReference type="EC" id="3.6.3.31" evidence="6"/>
<keyword evidence="6" id="KW-0378">Hydrolase</keyword>
<evidence type="ECO:0000259" key="5">
    <source>
        <dbReference type="PROSITE" id="PS50893"/>
    </source>
</evidence>
<dbReference type="GO" id="GO:0022857">
    <property type="term" value="F:transmembrane transporter activity"/>
    <property type="evidence" value="ECO:0007669"/>
    <property type="project" value="UniProtKB-ARBA"/>
</dbReference>
<dbReference type="PANTHER" id="PTHR24220">
    <property type="entry name" value="IMPORT ATP-BINDING PROTEIN"/>
    <property type="match status" value="1"/>
</dbReference>
<dbReference type="Gene3D" id="3.40.50.300">
    <property type="entry name" value="P-loop containing nucleotide triphosphate hydrolases"/>
    <property type="match status" value="1"/>
</dbReference>
<evidence type="ECO:0000256" key="1">
    <source>
        <dbReference type="ARBA" id="ARBA00022448"/>
    </source>
</evidence>
<organism evidence="6 7">
    <name type="scientific">Thiocapsa marina 5811</name>
    <dbReference type="NCBI Taxonomy" id="768671"/>
    <lineage>
        <taxon>Bacteria</taxon>
        <taxon>Pseudomonadati</taxon>
        <taxon>Pseudomonadota</taxon>
        <taxon>Gammaproteobacteria</taxon>
        <taxon>Chromatiales</taxon>
        <taxon>Chromatiaceae</taxon>
        <taxon>Thiocapsa</taxon>
    </lineage>
</organism>
<sequence length="242" mass="26379">MPETPSAVRPDVRGPLVAIRGVSKVYERGRQRIEVLHHVDLDIPEGDFLALMGPSGSGKSTLLNMIAGLDLPSEGTLSVAGRRIDRMSSAELARWRAAHVGFVFQFYNLLPALSAQKNVELPLLLTRLSAVRRRRNAAVALDLVGLADRASHKPSELSGGQQQRVAIARAIVSDPTLLVCDEPTGDLDRHSAEEVLMLLQRLNRDYGKTMIMVTHDPKAAEFAQRVLHLDKGTLVEQAGTSA</sequence>
<comment type="similarity">
    <text evidence="4">Belongs to the ABC transporter superfamily. Macrolide exporter (TC 3.A.1.122) family.</text>
</comment>
<evidence type="ECO:0000313" key="7">
    <source>
        <dbReference type="Proteomes" id="UP000005459"/>
    </source>
</evidence>
<dbReference type="InterPro" id="IPR017871">
    <property type="entry name" value="ABC_transporter-like_CS"/>
</dbReference>
<dbReference type="STRING" id="768671.ThimaDRAFT_2796"/>
<dbReference type="SMART" id="SM00382">
    <property type="entry name" value="AAA"/>
    <property type="match status" value="1"/>
</dbReference>
<dbReference type="PROSITE" id="PS00211">
    <property type="entry name" value="ABC_TRANSPORTER_1"/>
    <property type="match status" value="1"/>
</dbReference>
<evidence type="ECO:0000256" key="2">
    <source>
        <dbReference type="ARBA" id="ARBA00022741"/>
    </source>
</evidence>
<dbReference type="InterPro" id="IPR015854">
    <property type="entry name" value="ABC_transpr_LolD-like"/>
</dbReference>
<dbReference type="CDD" id="cd03255">
    <property type="entry name" value="ABC_MJ0796_LolCDE_FtsE"/>
    <property type="match status" value="1"/>
</dbReference>
<keyword evidence="2" id="KW-0547">Nucleotide-binding</keyword>
<evidence type="ECO:0000256" key="3">
    <source>
        <dbReference type="ARBA" id="ARBA00022840"/>
    </source>
</evidence>
<dbReference type="SUPFAM" id="SSF52540">
    <property type="entry name" value="P-loop containing nucleoside triphosphate hydrolases"/>
    <property type="match status" value="1"/>
</dbReference>
<keyword evidence="7" id="KW-1185">Reference proteome</keyword>
<feature type="domain" description="ABC transporter" evidence="5">
    <location>
        <begin position="17"/>
        <end position="242"/>
    </location>
</feature>
<dbReference type="EMBL" id="AFWV01000009">
    <property type="protein sequence ID" value="EGV17738.1"/>
    <property type="molecule type" value="Genomic_DNA"/>
</dbReference>
<keyword evidence="1" id="KW-0813">Transport</keyword>
<dbReference type="RefSeq" id="WP_007193669.1">
    <property type="nucleotide sequence ID" value="NZ_AFWV01000009.1"/>
</dbReference>
<dbReference type="PATRIC" id="fig|768671.3.peg.2957"/>